<sequence>MDRVKPPLPYPHDCISLSFIPRIVLVLERTSSGRRGEKKCQDNDRQCNYSETEGAIGCTLAAINRLFSTCQSIKFIARQENFGRACWDRNPAPTPRRNPFYARHNPVCSNESKKSGPEAWRSSRAIDDKWIMVRVGTQPATERPGAHCKRTKQMGPRRFRLVNFGLMRLRVCGQNRTWRKGKLGRLVAGHRNGMSEEEVVRGPGQAKPVSQAGRLLWVGSDRYVQLNWVKKFEIKGIYEDRSREDECSTASYERCEPL</sequence>
<name>A0A1I8A5L9_9BILA</name>
<organism evidence="1 2">
    <name type="scientific">Steinernema glaseri</name>
    <dbReference type="NCBI Taxonomy" id="37863"/>
    <lineage>
        <taxon>Eukaryota</taxon>
        <taxon>Metazoa</taxon>
        <taxon>Ecdysozoa</taxon>
        <taxon>Nematoda</taxon>
        <taxon>Chromadorea</taxon>
        <taxon>Rhabditida</taxon>
        <taxon>Tylenchina</taxon>
        <taxon>Panagrolaimomorpha</taxon>
        <taxon>Strongyloidoidea</taxon>
        <taxon>Steinernematidae</taxon>
        <taxon>Steinernema</taxon>
    </lineage>
</organism>
<protein>
    <submittedName>
        <fullName evidence="2">Uncharacterized protein</fullName>
    </submittedName>
</protein>
<dbReference type="WBParaSite" id="L893_g32924.t1">
    <property type="protein sequence ID" value="L893_g32924.t1"/>
    <property type="gene ID" value="L893_g32924"/>
</dbReference>
<dbReference type="AlphaFoldDB" id="A0A1I8A5L9"/>
<evidence type="ECO:0000313" key="1">
    <source>
        <dbReference type="Proteomes" id="UP000095287"/>
    </source>
</evidence>
<evidence type="ECO:0000313" key="2">
    <source>
        <dbReference type="WBParaSite" id="L893_g32924.t1"/>
    </source>
</evidence>
<accession>A0A1I8A5L9</accession>
<reference evidence="2" key="1">
    <citation type="submission" date="2016-11" db="UniProtKB">
        <authorList>
            <consortium name="WormBaseParasite"/>
        </authorList>
    </citation>
    <scope>IDENTIFICATION</scope>
</reference>
<keyword evidence="1" id="KW-1185">Reference proteome</keyword>
<dbReference type="Proteomes" id="UP000095287">
    <property type="component" value="Unplaced"/>
</dbReference>
<proteinExistence type="predicted"/>